<dbReference type="NCBIfam" id="TIGR01494">
    <property type="entry name" value="ATPase_P-type"/>
    <property type="match status" value="1"/>
</dbReference>
<keyword evidence="7 15" id="KW-0067">ATP-binding</keyword>
<evidence type="ECO:0000256" key="15">
    <source>
        <dbReference type="PIRSR" id="PIRSR606539-2"/>
    </source>
</evidence>
<feature type="region of interest" description="Disordered" evidence="18">
    <location>
        <begin position="890"/>
        <end position="914"/>
    </location>
</feature>
<dbReference type="InterPro" id="IPR032631">
    <property type="entry name" value="P-type_ATPase_N"/>
</dbReference>
<dbReference type="InterPro" id="IPR023214">
    <property type="entry name" value="HAD_sf"/>
</dbReference>
<dbReference type="Proteomes" id="UP000319257">
    <property type="component" value="Unassembled WGS sequence"/>
</dbReference>
<dbReference type="FunFam" id="3.40.1110.10:FF:000090">
    <property type="entry name" value="Phospholipid-transporting ATPase"/>
    <property type="match status" value="1"/>
</dbReference>
<comment type="cofactor">
    <cofactor evidence="16">
        <name>Mg(2+)</name>
        <dbReference type="ChEBI" id="CHEBI:18420"/>
    </cofactor>
</comment>
<evidence type="ECO:0000256" key="13">
    <source>
        <dbReference type="ARBA" id="ARBA00049128"/>
    </source>
</evidence>
<feature type="domain" description="P-type ATPase A" evidence="19">
    <location>
        <begin position="364"/>
        <end position="429"/>
    </location>
</feature>
<dbReference type="InterPro" id="IPR032630">
    <property type="entry name" value="P_typ_ATPase_c"/>
</dbReference>
<dbReference type="PROSITE" id="PS00154">
    <property type="entry name" value="ATPASE_E1_E2"/>
    <property type="match status" value="1"/>
</dbReference>
<feature type="compositionally biased region" description="Low complexity" evidence="18">
    <location>
        <begin position="719"/>
        <end position="730"/>
    </location>
</feature>
<dbReference type="SUPFAM" id="SSF81653">
    <property type="entry name" value="Calcium ATPase, transduction domain A"/>
    <property type="match status" value="1"/>
</dbReference>
<comment type="catalytic activity">
    <reaction evidence="12 17">
        <text>ATP + H2O + phospholipidSide 1 = ADP + phosphate + phospholipidSide 2.</text>
        <dbReference type="EC" id="7.6.2.1"/>
    </reaction>
</comment>
<dbReference type="GO" id="GO:0140326">
    <property type="term" value="F:ATPase-coupled intramembrane lipid transporter activity"/>
    <property type="evidence" value="ECO:0007669"/>
    <property type="project" value="UniProtKB-EC"/>
</dbReference>
<keyword evidence="23" id="KW-1185">Reference proteome</keyword>
<evidence type="ECO:0000256" key="7">
    <source>
        <dbReference type="ARBA" id="ARBA00022840"/>
    </source>
</evidence>
<evidence type="ECO:0000256" key="4">
    <source>
        <dbReference type="ARBA" id="ARBA00022692"/>
    </source>
</evidence>
<feature type="domain" description="P-type ATPase N-terminal" evidence="20">
    <location>
        <begin position="221"/>
        <end position="279"/>
    </location>
</feature>
<keyword evidence="11 17" id="KW-0472">Membrane</keyword>
<feature type="transmembrane region" description="Helical" evidence="17">
    <location>
        <begin position="1366"/>
        <end position="1387"/>
    </location>
</feature>
<dbReference type="PANTHER" id="PTHR24092">
    <property type="entry name" value="PROBABLE PHOSPHOLIPID-TRANSPORTING ATPASE"/>
    <property type="match status" value="1"/>
</dbReference>
<evidence type="ECO:0000256" key="18">
    <source>
        <dbReference type="SAM" id="MobiDB-lite"/>
    </source>
</evidence>
<dbReference type="NCBIfam" id="TIGR01652">
    <property type="entry name" value="ATPase-Plipid"/>
    <property type="match status" value="2"/>
</dbReference>
<dbReference type="FunCoup" id="A0A507B1V3">
    <property type="interactions" value="24"/>
</dbReference>
<evidence type="ECO:0000259" key="21">
    <source>
        <dbReference type="Pfam" id="PF16212"/>
    </source>
</evidence>
<keyword evidence="9 17" id="KW-1278">Translocase</keyword>
<evidence type="ECO:0000256" key="14">
    <source>
        <dbReference type="PIRSR" id="PIRSR606539-1"/>
    </source>
</evidence>
<dbReference type="Pfam" id="PF00122">
    <property type="entry name" value="E1-E2_ATPase"/>
    <property type="match status" value="1"/>
</dbReference>
<feature type="region of interest" description="Disordered" evidence="18">
    <location>
        <begin position="337"/>
        <end position="363"/>
    </location>
</feature>
<dbReference type="Gene3D" id="3.40.1110.10">
    <property type="entry name" value="Calcium-transporting ATPase, cytoplasmic domain N"/>
    <property type="match status" value="2"/>
</dbReference>
<gene>
    <name evidence="22" type="ORF">E0L32_008164</name>
</gene>
<dbReference type="SUPFAM" id="SSF81665">
    <property type="entry name" value="Calcium ATPase, transmembrane domain M"/>
    <property type="match status" value="1"/>
</dbReference>
<evidence type="ECO:0000313" key="22">
    <source>
        <dbReference type="EMBL" id="TPX10958.1"/>
    </source>
</evidence>
<dbReference type="Gene3D" id="2.70.150.10">
    <property type="entry name" value="Calcium-transporting ATPase, cytoplasmic transduction domain A"/>
    <property type="match status" value="1"/>
</dbReference>
<feature type="transmembrane region" description="Helical" evidence="17">
    <location>
        <begin position="1316"/>
        <end position="1336"/>
    </location>
</feature>
<dbReference type="InParanoid" id="A0A507B1V3"/>
<feature type="binding site" evidence="15">
    <location>
        <position position="629"/>
    </location>
    <ligand>
        <name>ATP</name>
        <dbReference type="ChEBI" id="CHEBI:30616"/>
    </ligand>
</feature>
<dbReference type="GO" id="GO:0005886">
    <property type="term" value="C:plasma membrane"/>
    <property type="evidence" value="ECO:0007669"/>
    <property type="project" value="TreeGrafter"/>
</dbReference>
<evidence type="ECO:0000256" key="17">
    <source>
        <dbReference type="RuleBase" id="RU362033"/>
    </source>
</evidence>
<dbReference type="InterPro" id="IPR001757">
    <property type="entry name" value="P_typ_ATPase"/>
</dbReference>
<keyword evidence="4 17" id="KW-0812">Transmembrane</keyword>
<dbReference type="EMBL" id="SKBQ01000052">
    <property type="protein sequence ID" value="TPX10958.1"/>
    <property type="molecule type" value="Genomic_DNA"/>
</dbReference>
<dbReference type="Pfam" id="PF16209">
    <property type="entry name" value="PhoLip_ATPase_N"/>
    <property type="match status" value="1"/>
</dbReference>
<comment type="caution">
    <text evidence="22">The sequence shown here is derived from an EMBL/GenBank/DDBJ whole genome shotgun (WGS) entry which is preliminary data.</text>
</comment>
<evidence type="ECO:0000256" key="3">
    <source>
        <dbReference type="ARBA" id="ARBA00008109"/>
    </source>
</evidence>
<dbReference type="EC" id="7.6.2.1" evidence="17"/>
<evidence type="ECO:0000256" key="9">
    <source>
        <dbReference type="ARBA" id="ARBA00022967"/>
    </source>
</evidence>
<dbReference type="SUPFAM" id="SSF81660">
    <property type="entry name" value="Metal cation-transporting ATPase, ATP-binding domain N"/>
    <property type="match status" value="1"/>
</dbReference>
<feature type="binding site" evidence="15">
    <location>
        <position position="862"/>
    </location>
    <ligand>
        <name>ATP</name>
        <dbReference type="ChEBI" id="CHEBI:30616"/>
    </ligand>
</feature>
<dbReference type="GO" id="GO:0045332">
    <property type="term" value="P:phospholipid translocation"/>
    <property type="evidence" value="ECO:0007669"/>
    <property type="project" value="TreeGrafter"/>
</dbReference>
<feature type="compositionally biased region" description="Basic and acidic residues" evidence="18">
    <location>
        <begin position="1579"/>
        <end position="1595"/>
    </location>
</feature>
<dbReference type="GO" id="GO:0032456">
    <property type="term" value="P:endocytic recycling"/>
    <property type="evidence" value="ECO:0007669"/>
    <property type="project" value="TreeGrafter"/>
</dbReference>
<feature type="compositionally biased region" description="Basic and acidic residues" evidence="18">
    <location>
        <begin position="890"/>
        <end position="901"/>
    </location>
</feature>
<feature type="compositionally biased region" description="Low complexity" evidence="18">
    <location>
        <begin position="1527"/>
        <end position="1546"/>
    </location>
</feature>
<evidence type="ECO:0000256" key="10">
    <source>
        <dbReference type="ARBA" id="ARBA00022989"/>
    </source>
</evidence>
<feature type="binding site" evidence="15">
    <location>
        <position position="630"/>
    </location>
    <ligand>
        <name>ATP</name>
        <dbReference type="ChEBI" id="CHEBI:30616"/>
    </ligand>
</feature>
<comment type="similarity">
    <text evidence="3 17">Belongs to the cation transport ATPase (P-type) (TC 3.A.3) family. Type IV subfamily.</text>
</comment>
<evidence type="ECO:0000256" key="16">
    <source>
        <dbReference type="PIRSR" id="PIRSR606539-3"/>
    </source>
</evidence>
<evidence type="ECO:0000259" key="19">
    <source>
        <dbReference type="Pfam" id="PF00122"/>
    </source>
</evidence>
<evidence type="ECO:0000256" key="1">
    <source>
        <dbReference type="ARBA" id="ARBA00004141"/>
    </source>
</evidence>
<feature type="compositionally biased region" description="Basic and acidic residues" evidence="18">
    <location>
        <begin position="13"/>
        <end position="45"/>
    </location>
</feature>
<evidence type="ECO:0000256" key="2">
    <source>
        <dbReference type="ARBA" id="ARBA00004308"/>
    </source>
</evidence>
<dbReference type="Pfam" id="PF13246">
    <property type="entry name" value="Cation_ATPase"/>
    <property type="match status" value="1"/>
</dbReference>
<dbReference type="Gene3D" id="3.40.50.1000">
    <property type="entry name" value="HAD superfamily/HAD-like"/>
    <property type="match status" value="1"/>
</dbReference>
<dbReference type="GO" id="GO:0005802">
    <property type="term" value="C:trans-Golgi network"/>
    <property type="evidence" value="ECO:0007669"/>
    <property type="project" value="TreeGrafter"/>
</dbReference>
<evidence type="ECO:0000256" key="11">
    <source>
        <dbReference type="ARBA" id="ARBA00023136"/>
    </source>
</evidence>
<comment type="catalytic activity">
    <reaction evidence="13">
        <text>a 1,2-diacyl-sn-glycero-3-phosphoethanolamine(out) + ATP + H2O = a 1,2-diacyl-sn-glycero-3-phosphoethanolamine(in) + ADP + phosphate + H(+)</text>
        <dbReference type="Rhea" id="RHEA:66132"/>
        <dbReference type="ChEBI" id="CHEBI:15377"/>
        <dbReference type="ChEBI" id="CHEBI:15378"/>
        <dbReference type="ChEBI" id="CHEBI:30616"/>
        <dbReference type="ChEBI" id="CHEBI:43474"/>
        <dbReference type="ChEBI" id="CHEBI:64612"/>
        <dbReference type="ChEBI" id="CHEBI:456216"/>
    </reaction>
    <physiologicalReaction direction="left-to-right" evidence="13">
        <dbReference type="Rhea" id="RHEA:66133"/>
    </physiologicalReaction>
</comment>
<evidence type="ECO:0000256" key="12">
    <source>
        <dbReference type="ARBA" id="ARBA00034036"/>
    </source>
</evidence>
<dbReference type="STRING" id="1093900.A0A507B1V3"/>
<dbReference type="SUPFAM" id="SSF56784">
    <property type="entry name" value="HAD-like"/>
    <property type="match status" value="1"/>
</dbReference>
<feature type="transmembrane region" description="Helical" evidence="17">
    <location>
        <begin position="562"/>
        <end position="583"/>
    </location>
</feature>
<proteinExistence type="inferred from homology"/>
<evidence type="ECO:0000313" key="23">
    <source>
        <dbReference type="Proteomes" id="UP000319257"/>
    </source>
</evidence>
<sequence>MADGRRTPARRGRSADDINGRLRDSHVRFSEELRREGDQRQERQGGSRAPPLRLDTALYTIQSRVDPTEAQRQRHPDAFGETEGEPSASAPTGPSQDEEEYRGRPSAVSFGGSPISITRRPHIPAFDAPPKATSSVTNSENIAAAKDTLARYRALVSRQRERQKQRLSAPYVKFKKRAHALYNSYIVEGLLQQKPLPPSVDGRHIPLRPGLARRKPLTDERTGKSYITNFIRSTRYTLWDFIPKQLVFQFMKLANMYFLIIGILQAVPGLSTTGKYTTIAPLLVFVALSMGKEGYDDYRRYKLDRVENSSDVWVLDPDRTVTGGKARRMKPFKMHMGRKPKTADQEMGMTELERSDSTRDDVEPWSPIKWENIRVGDIIRLSRNENVPADIVLLRASGPNGIAYIETMALDGETNMKSKHASTLLAKHCSSIRTMEACNAEVVSEDPNLDLYSYEGKVIVNGETRPLTLNEVVYRGSTLRNTEEAVGLVINTGEECKIRMNANKHVRAKAPALQEKVNRIIFLLVIFVLLLTLGCTVGNIWWNPRHGKKAGYLDHATPPFKAIFLGFIIMFNTIIPLSLYVSLEIIKVGQFILMQDVEMYDPETDTPMVANTTTILENLGQVSYVFSDKTGTLTENKMRFRKMSVAGAAWLHDMDIVRDAQEKDLKERVRVMSMQQGGKGKGKQSFTLPRKVSTQTIRTLDNATEQADDPFMARDIPRRSTTSASRWRSSVRPDHAQPDMKTEDLINYLRQKPHTTFSRKTRMFILCIALCHTCLPERQEDGEITFQAPSPDELALVQAARDMGYLMVDRSANTITLQFRDLDGSPVTETFEVLDVIEFNSKRKRMSIIIRMPDGRICILCKGADSAILPRLKLNNLALQKASAVERRASVRKSMEQERALRRQSYQTTPRTSLVLPRTSATMPRRMNTIKFGTSQTSMDVLPRRSVNLTGEVDEWLTRRELADVDTTRGNDDAYTTPRQSIALSISRDLPSSPVVDLYDGFVDESMAANEGAIFDRCFQHIDDFASEGLRTLLFAHRYLEEEDYRKWKVIFQEATTSLSDRQNRIDAAAELIEQNFDLSGATAIEDKLQQGVPETIDKLRRANIKVWMLTGDKRETAINIAHSARICKPFSEVYILDAKDGDLQERIASTLVDVGRGMMPHSVVVIDGHTLGVVEADDDMRVLFFDLVARVDSVICCRASPSQKASLVRCIRERVPDSVTLAIGDGANDIAMIQASHVGVGISGREGLQAARTSDFSIAQFRFLQRLLFVHGRWNYIRTCKYILGTFWKEIVFYLIQAQYQYFNGFTGTSLYENWSLTVFNTLFTSLPVILIGIFEKDLRAETLLAVPELYTFGQRNSAFSFRIYLGWMFMAVTEAVIIFRMLYAFFSQSLFTMDTTLYAMGTVAFTVSVIFINIKMLALEMHHQTVISFLGLTVSVAGWFAWNVFLSAVYGHGGPYRVRKELLWNFGRKYSWWLTCAVILAACVVLELVVTSARRAFWPRDQDVAQEFEHYDGVRDVLREHAAEQGEAAAPAAGAAAAAEAQPPRGYREDGVDRMTSWGWQAAGEGSGEGPAAAEPRAPDAKRGKGDGPRETVVEVTPGPRPAPKRSSWA</sequence>
<dbReference type="GO" id="GO:0016887">
    <property type="term" value="F:ATP hydrolysis activity"/>
    <property type="evidence" value="ECO:0007669"/>
    <property type="project" value="InterPro"/>
</dbReference>
<dbReference type="GO" id="GO:0000287">
    <property type="term" value="F:magnesium ion binding"/>
    <property type="evidence" value="ECO:0007669"/>
    <property type="project" value="UniProtKB-UniRule"/>
</dbReference>
<feature type="binding site" evidence="16">
    <location>
        <position position="628"/>
    </location>
    <ligand>
        <name>Mg(2+)</name>
        <dbReference type="ChEBI" id="CHEBI:18420"/>
    </ligand>
</feature>
<feature type="compositionally biased region" description="Basic and acidic residues" evidence="18">
    <location>
        <begin position="351"/>
        <end position="362"/>
    </location>
</feature>
<dbReference type="InterPro" id="IPR023298">
    <property type="entry name" value="ATPase_P-typ_TM_dom_sf"/>
</dbReference>
<keyword evidence="5 16" id="KW-0479">Metal-binding</keyword>
<dbReference type="GO" id="GO:0005524">
    <property type="term" value="F:ATP binding"/>
    <property type="evidence" value="ECO:0007669"/>
    <property type="project" value="UniProtKB-UniRule"/>
</dbReference>
<accession>A0A507B1V3</accession>
<feature type="transmembrane region" description="Helical" evidence="17">
    <location>
        <begin position="1428"/>
        <end position="1452"/>
    </location>
</feature>
<dbReference type="PRINTS" id="PR00119">
    <property type="entry name" value="CATATPASE"/>
</dbReference>
<feature type="compositionally biased region" description="Basic and acidic residues" evidence="18">
    <location>
        <begin position="66"/>
        <end position="78"/>
    </location>
</feature>
<dbReference type="GeneID" id="41975611"/>
<dbReference type="GO" id="GO:0006892">
    <property type="term" value="P:post-Golgi vesicle-mediated transport"/>
    <property type="evidence" value="ECO:0007669"/>
    <property type="project" value="TreeGrafter"/>
</dbReference>
<evidence type="ECO:0000259" key="20">
    <source>
        <dbReference type="Pfam" id="PF16209"/>
    </source>
</evidence>
<feature type="binding site" evidence="15">
    <location>
        <position position="628"/>
    </location>
    <ligand>
        <name>ATP</name>
        <dbReference type="ChEBI" id="CHEBI:30616"/>
    </ligand>
</feature>
<feature type="domain" description="P-type ATPase C-terminal" evidence="21">
    <location>
        <begin position="1252"/>
        <end position="1501"/>
    </location>
</feature>
<evidence type="ECO:0000256" key="8">
    <source>
        <dbReference type="ARBA" id="ARBA00022842"/>
    </source>
</evidence>
<feature type="region of interest" description="Disordered" evidence="18">
    <location>
        <begin position="717"/>
        <end position="739"/>
    </location>
</feature>
<protein>
    <recommendedName>
        <fullName evidence="17">Phospholipid-transporting ATPase</fullName>
        <ecNumber evidence="17">7.6.2.1</ecNumber>
    </recommendedName>
</protein>
<reference evidence="22 23" key="1">
    <citation type="submission" date="2019-06" db="EMBL/GenBank/DDBJ databases">
        <title>Draft genome sequence of the filamentous fungus Phialemoniopsis curvata isolated from diesel fuel.</title>
        <authorList>
            <person name="Varaljay V.A."/>
            <person name="Lyon W.J."/>
            <person name="Crouch A.L."/>
            <person name="Drake C.E."/>
            <person name="Hollomon J.M."/>
            <person name="Nadeau L.J."/>
            <person name="Nunn H.S."/>
            <person name="Stevenson B.S."/>
            <person name="Bojanowski C.L."/>
            <person name="Crookes-Goodson W.J."/>
        </authorList>
    </citation>
    <scope>NUCLEOTIDE SEQUENCE [LARGE SCALE GENOMIC DNA]</scope>
    <source>
        <strain evidence="22 23">D216</strain>
    </source>
</reference>
<feature type="transmembrane region" description="Helical" evidence="17">
    <location>
        <begin position="520"/>
        <end position="542"/>
    </location>
</feature>
<dbReference type="Pfam" id="PF16212">
    <property type="entry name" value="PhoLip_ATPase_C"/>
    <property type="match status" value="1"/>
</dbReference>
<feature type="region of interest" description="Disordered" evidence="18">
    <location>
        <begin position="1525"/>
        <end position="1612"/>
    </location>
</feature>
<evidence type="ECO:0000256" key="6">
    <source>
        <dbReference type="ARBA" id="ARBA00022741"/>
    </source>
</evidence>
<feature type="transmembrane region" description="Helical" evidence="17">
    <location>
        <begin position="1399"/>
        <end position="1416"/>
    </location>
</feature>
<name>A0A507B1V3_9PEZI</name>
<keyword evidence="10 17" id="KW-1133">Transmembrane helix</keyword>
<feature type="binding site" evidence="16">
    <location>
        <position position="1555"/>
    </location>
    <ligand>
        <name>Mg(2+)</name>
        <dbReference type="ChEBI" id="CHEBI:18420"/>
    </ligand>
</feature>
<feature type="binding site" evidence="15">
    <location>
        <position position="839"/>
    </location>
    <ligand>
        <name>ATP</name>
        <dbReference type="ChEBI" id="CHEBI:30616"/>
    </ligand>
</feature>
<dbReference type="RefSeq" id="XP_030992669.1">
    <property type="nucleotide sequence ID" value="XM_031142988.1"/>
</dbReference>
<feature type="binding site" evidence="16">
    <location>
        <position position="630"/>
    </location>
    <ligand>
        <name>Mg(2+)</name>
        <dbReference type="ChEBI" id="CHEBI:18420"/>
    </ligand>
</feature>
<dbReference type="PANTHER" id="PTHR24092:SF174">
    <property type="entry name" value="PHOSPHOLIPID-TRANSPORTING ATPASE DNF3-RELATED"/>
    <property type="match status" value="1"/>
</dbReference>
<dbReference type="InterPro" id="IPR018303">
    <property type="entry name" value="ATPase_P-typ_P_site"/>
</dbReference>
<feature type="transmembrane region" description="Helical" evidence="17">
    <location>
        <begin position="1472"/>
        <end position="1492"/>
    </location>
</feature>
<feature type="region of interest" description="Disordered" evidence="18">
    <location>
        <begin position="1"/>
        <end position="122"/>
    </location>
</feature>
<keyword evidence="6 15" id="KW-0547">Nucleotide-binding</keyword>
<evidence type="ECO:0000256" key="5">
    <source>
        <dbReference type="ARBA" id="ARBA00022723"/>
    </source>
</evidence>
<comment type="subcellular location">
    <subcellularLocation>
        <location evidence="2">Endomembrane system</location>
    </subcellularLocation>
    <subcellularLocation>
        <location evidence="1 17">Membrane</location>
        <topology evidence="1 17">Multi-pass membrane protein</topology>
    </subcellularLocation>
</comment>
<dbReference type="FunFam" id="3.40.50.1000:FF:000172">
    <property type="entry name" value="Phospholipid-transporting ATPase"/>
    <property type="match status" value="1"/>
</dbReference>
<dbReference type="InterPro" id="IPR059000">
    <property type="entry name" value="ATPase_P-type_domA"/>
</dbReference>
<keyword evidence="8 16" id="KW-0460">Magnesium</keyword>
<feature type="binding site" evidence="15">
    <location>
        <position position="793"/>
    </location>
    <ligand>
        <name>ATP</name>
        <dbReference type="ChEBI" id="CHEBI:30616"/>
    </ligand>
</feature>
<dbReference type="InterPro" id="IPR008250">
    <property type="entry name" value="ATPase_P-typ_transduc_dom_A_sf"/>
</dbReference>
<dbReference type="InterPro" id="IPR006539">
    <property type="entry name" value="P-type_ATPase_IV"/>
</dbReference>
<feature type="active site" description="4-aspartylphosphate intermediate" evidence="14">
    <location>
        <position position="628"/>
    </location>
</feature>
<dbReference type="InterPro" id="IPR023299">
    <property type="entry name" value="ATPase_P-typ_cyto_dom_N"/>
</dbReference>
<organism evidence="22 23">
    <name type="scientific">Thyridium curvatum</name>
    <dbReference type="NCBI Taxonomy" id="1093900"/>
    <lineage>
        <taxon>Eukaryota</taxon>
        <taxon>Fungi</taxon>
        <taxon>Dikarya</taxon>
        <taxon>Ascomycota</taxon>
        <taxon>Pezizomycotina</taxon>
        <taxon>Sordariomycetes</taxon>
        <taxon>Sordariomycetidae</taxon>
        <taxon>Thyridiales</taxon>
        <taxon>Thyridiaceae</taxon>
        <taxon>Thyridium</taxon>
    </lineage>
</organism>
<dbReference type="InterPro" id="IPR036412">
    <property type="entry name" value="HAD-like_sf"/>
</dbReference>
<dbReference type="OrthoDB" id="377733at2759"/>